<dbReference type="AlphaFoldDB" id="A0A1X6MTL9"/>
<name>A0A1X6MTL9_9APHY</name>
<dbReference type="EMBL" id="KZ110602">
    <property type="protein sequence ID" value="OSX59533.1"/>
    <property type="molecule type" value="Genomic_DNA"/>
</dbReference>
<feature type="region of interest" description="Disordered" evidence="1">
    <location>
        <begin position="157"/>
        <end position="187"/>
    </location>
</feature>
<feature type="compositionally biased region" description="Low complexity" evidence="1">
    <location>
        <begin position="32"/>
        <end position="55"/>
    </location>
</feature>
<feature type="compositionally biased region" description="Pro residues" evidence="1">
    <location>
        <begin position="171"/>
        <end position="185"/>
    </location>
</feature>
<feature type="region of interest" description="Disordered" evidence="1">
    <location>
        <begin position="1"/>
        <end position="69"/>
    </location>
</feature>
<sequence>MYPAEMDYVPGYGQSPYPQAQTMQPRRPRGTPRPQQQQQQQQQYFQPEQYQYMQTPQPPQGFPQPMQSTSRPVIPIVPMSSARPVMPNRMPTPGVPQSQGLYSQQSTTMPMPQPVIPNIPAQQANGVPVVPRMGQQYTPDPMMFPEPQVAGAGSRLTPGIHEQYDSRRRTPTPPTPPYNPLPAPPRDVFEDSPYISLLRELRRPIDESTIRRNIMIPPSQPMNVSMTAGYMTGSRRSHDRKHSRKGSLFNVFGRHRRDDEEDEEPVMQAQPIYAAPMMQQTPGVIPVYNPTPQMTQIGMNGVAVPAPVATPMPVPTPIPARGPTPVPMTMPTHTPARSIIKIDRGNELGGLIHTSPHLVHYNRQSYPSAFHLHEAMKFMGHRPDIAERIRTSRTVEEARAISAANHEHVRPDWERVFLGKMDEVLYEKLMQHPTLRAVLLSTGVADLIVSDMNDAFWGDGPLGQGANELGKALGRVRERMRAEGMGT</sequence>
<evidence type="ECO:0000256" key="1">
    <source>
        <dbReference type="SAM" id="MobiDB-lite"/>
    </source>
</evidence>
<organism evidence="3 4">
    <name type="scientific">Postia placenta MAD-698-R-SB12</name>
    <dbReference type="NCBI Taxonomy" id="670580"/>
    <lineage>
        <taxon>Eukaryota</taxon>
        <taxon>Fungi</taxon>
        <taxon>Dikarya</taxon>
        <taxon>Basidiomycota</taxon>
        <taxon>Agaricomycotina</taxon>
        <taxon>Agaricomycetes</taxon>
        <taxon>Polyporales</taxon>
        <taxon>Adustoporiaceae</taxon>
        <taxon>Rhodonia</taxon>
    </lineage>
</organism>
<proteinExistence type="predicted"/>
<dbReference type="InterPro" id="IPR012816">
    <property type="entry name" value="NADAR"/>
</dbReference>
<dbReference type="RefSeq" id="XP_024336327.1">
    <property type="nucleotide sequence ID" value="XM_024479608.1"/>
</dbReference>
<gene>
    <name evidence="3" type="ORF">POSPLADRAFT_1048846</name>
</gene>
<dbReference type="Proteomes" id="UP000194127">
    <property type="component" value="Unassembled WGS sequence"/>
</dbReference>
<dbReference type="InterPro" id="IPR037238">
    <property type="entry name" value="YbiA-like_sf"/>
</dbReference>
<dbReference type="GeneID" id="36324558"/>
<evidence type="ECO:0000313" key="4">
    <source>
        <dbReference type="Proteomes" id="UP000194127"/>
    </source>
</evidence>
<dbReference type="Gene3D" id="1.10.357.40">
    <property type="entry name" value="YbiA-like"/>
    <property type="match status" value="1"/>
</dbReference>
<dbReference type="CDD" id="cd15457">
    <property type="entry name" value="NADAR"/>
    <property type="match status" value="1"/>
</dbReference>
<keyword evidence="4" id="KW-1185">Reference proteome</keyword>
<dbReference type="STRING" id="670580.A0A1X6MTL9"/>
<feature type="domain" description="NADAR" evidence="2">
    <location>
        <begin position="354"/>
        <end position="481"/>
    </location>
</feature>
<accession>A0A1X6MTL9</accession>
<evidence type="ECO:0000313" key="3">
    <source>
        <dbReference type="EMBL" id="OSX59533.1"/>
    </source>
</evidence>
<dbReference type="OrthoDB" id="206452at2759"/>
<reference evidence="3 4" key="1">
    <citation type="submission" date="2017-04" db="EMBL/GenBank/DDBJ databases">
        <title>Genome Sequence of the Model Brown-Rot Fungus Postia placenta SB12.</title>
        <authorList>
            <consortium name="DOE Joint Genome Institute"/>
            <person name="Gaskell J."/>
            <person name="Kersten P."/>
            <person name="Larrondo L.F."/>
            <person name="Canessa P."/>
            <person name="Martinez D."/>
            <person name="Hibbett D."/>
            <person name="Schmoll M."/>
            <person name="Kubicek C.P."/>
            <person name="Martinez A.T."/>
            <person name="Yadav J."/>
            <person name="Master E."/>
            <person name="Magnuson J.K."/>
            <person name="James T."/>
            <person name="Yaver D."/>
            <person name="Berka R."/>
            <person name="Labutti K."/>
            <person name="Lipzen A."/>
            <person name="Aerts A."/>
            <person name="Barry K."/>
            <person name="Henrissat B."/>
            <person name="Blanchette R."/>
            <person name="Grigoriev I."/>
            <person name="Cullen D."/>
        </authorList>
    </citation>
    <scope>NUCLEOTIDE SEQUENCE [LARGE SCALE GENOMIC DNA]</scope>
    <source>
        <strain evidence="3 4">MAD-698-R-SB12</strain>
    </source>
</reference>
<dbReference type="Pfam" id="PF08719">
    <property type="entry name" value="NADAR"/>
    <property type="match status" value="1"/>
</dbReference>
<dbReference type="SUPFAM" id="SSF143990">
    <property type="entry name" value="YbiA-like"/>
    <property type="match status" value="1"/>
</dbReference>
<evidence type="ECO:0000259" key="2">
    <source>
        <dbReference type="Pfam" id="PF08719"/>
    </source>
</evidence>
<protein>
    <recommendedName>
        <fullName evidence="2">NADAR domain-containing protein</fullName>
    </recommendedName>
</protein>